<evidence type="ECO:0000313" key="6">
    <source>
        <dbReference type="Proteomes" id="UP000776276"/>
    </source>
</evidence>
<evidence type="ECO:0000259" key="3">
    <source>
        <dbReference type="Pfam" id="PF00593"/>
    </source>
</evidence>
<name>A0ABS6BHY5_9SPHN</name>
<evidence type="ECO:0000259" key="4">
    <source>
        <dbReference type="Pfam" id="PF07715"/>
    </source>
</evidence>
<dbReference type="PANTHER" id="PTHR47234:SF2">
    <property type="entry name" value="TONB-DEPENDENT RECEPTOR"/>
    <property type="match status" value="1"/>
</dbReference>
<dbReference type="RefSeq" id="WP_216323280.1">
    <property type="nucleotide sequence ID" value="NZ_JAHKRT010000004.1"/>
</dbReference>
<evidence type="ECO:0000256" key="2">
    <source>
        <dbReference type="RuleBase" id="RU003357"/>
    </source>
</evidence>
<gene>
    <name evidence="5" type="ORF">KOF26_08625</name>
</gene>
<keyword evidence="1" id="KW-1134">Transmembrane beta strand</keyword>
<feature type="domain" description="TonB-dependent receptor-like beta-barrel" evidence="3">
    <location>
        <begin position="419"/>
        <end position="964"/>
    </location>
</feature>
<keyword evidence="1" id="KW-0813">Transport</keyword>
<comment type="subcellular location">
    <subcellularLocation>
        <location evidence="1">Cell outer membrane</location>
        <topology evidence="1">Multi-pass membrane protein</topology>
    </subcellularLocation>
</comment>
<reference evidence="5 6" key="1">
    <citation type="submission" date="2021-06" db="EMBL/GenBank/DDBJ databases">
        <title>Sphingomonas sp. XMGL2, whole genome shotgun sequencing project.</title>
        <authorList>
            <person name="Zhao G."/>
            <person name="Shen L."/>
        </authorList>
    </citation>
    <scope>NUCLEOTIDE SEQUENCE [LARGE SCALE GENOMIC DNA]</scope>
    <source>
        <strain evidence="5 6">XMGL2</strain>
    </source>
</reference>
<dbReference type="Pfam" id="PF07715">
    <property type="entry name" value="Plug"/>
    <property type="match status" value="1"/>
</dbReference>
<keyword evidence="1 2" id="KW-0472">Membrane</keyword>
<dbReference type="Pfam" id="PF00593">
    <property type="entry name" value="TonB_dep_Rec_b-barrel"/>
    <property type="match status" value="1"/>
</dbReference>
<evidence type="ECO:0000256" key="1">
    <source>
        <dbReference type="PROSITE-ProRule" id="PRU01360"/>
    </source>
</evidence>
<accession>A0ABS6BHY5</accession>
<comment type="similarity">
    <text evidence="1 2">Belongs to the TonB-dependent receptor family.</text>
</comment>
<keyword evidence="1" id="KW-0812">Transmembrane</keyword>
<feature type="domain" description="TonB-dependent receptor plug" evidence="4">
    <location>
        <begin position="41"/>
        <end position="155"/>
    </location>
</feature>
<dbReference type="InterPro" id="IPR039426">
    <property type="entry name" value="TonB-dep_rcpt-like"/>
</dbReference>
<proteinExistence type="inferred from homology"/>
<dbReference type="InterPro" id="IPR012910">
    <property type="entry name" value="Plug_dom"/>
</dbReference>
<organism evidence="5 6">
    <name type="scientific">Sphingomonas quercus</name>
    <dbReference type="NCBI Taxonomy" id="2842451"/>
    <lineage>
        <taxon>Bacteria</taxon>
        <taxon>Pseudomonadati</taxon>
        <taxon>Pseudomonadota</taxon>
        <taxon>Alphaproteobacteria</taxon>
        <taxon>Sphingomonadales</taxon>
        <taxon>Sphingomonadaceae</taxon>
        <taxon>Sphingomonas</taxon>
    </lineage>
</organism>
<evidence type="ECO:0000313" key="5">
    <source>
        <dbReference type="EMBL" id="MBU3077927.1"/>
    </source>
</evidence>
<keyword evidence="1" id="KW-0998">Cell outer membrane</keyword>
<protein>
    <submittedName>
        <fullName evidence="5">TonB-dependent receptor</fullName>
    </submittedName>
</protein>
<dbReference type="PROSITE" id="PS52016">
    <property type="entry name" value="TONB_DEPENDENT_REC_3"/>
    <property type="match status" value="1"/>
</dbReference>
<keyword evidence="2" id="KW-0798">TonB box</keyword>
<sequence length="1000" mass="108008">MLLIGSQAFAQSAPAPAAAEAPRQEEIVVTGSLISRPDYQANSPIVSVGEAALANTGQITVERALAQMPQFSGSGIGQSNTSSTGTGLTGGQSYASLRGLGSKRALILLDGKRLQPSNPDGSVDLNTIPEALVGNVEVITGGASTTYGSDATAGVINFRLKRDFTGLSLKAQTGITNYGDGDNYRITATAGGKFADDRGRAFVSLDYSKRERAKSRERPWNLARIYVGDVNQATPYGLAIFTPNNQPTLAAVNGVLSQYGKGTLTASNGNRNYIGQLSFNNDGTLWTVNGAPVINFRGTDTDDSYLVPNGNSIYGPAFQTKFAFRGGDTQSNMNRYMAMGRVDYELTDAINAYGQFSYTTYNQDSIVNTTLSNNFYTQHIPYNSYFVPADLRAVLASRPNPTAPFDYTKQWLAVGNRGQTYKYNVWQAMVGMNGELGIGDLTWDAYGSTSVSDFYNGQTGGLSAARLVDLLSVTDGNFSRFNGCTNFNIFGDLPISQACKDYILRDTLNTTHMKQNIVQGTVQGSLFKLPAGDVRFAVGADYRSNSFFYKADGALNQPPGTSYFADGGSDVIGFASLRDSSGEVKVKELFGELFVPVLQDLPFIKELNLDFGYRYSDYNSIGSAHTYKVDFDWRAIDEIRFRGGYNRAIRAPSVGELFAPVSNGSTSIGTATATGIAGDPCDVNSSFRRGSNEGRVRALCLAQGMDAGTYTSYTGTAQVFPLTGGNPDLKEETADTLSFGAVLTSPFESPLLRQIRMSVDWYDIKIKGAIGTLSVANSLQACFNADGVSNPNYDANNYYCTLLGTRQTTGRLGATSIQPLLNLGQFEVSGIDVQFDWRAGLEDFGLGEHSGVLALRTIVSYLDKFDIQDRPGQPTYNYAGSIGRSIDSSAGITHPRWKANTNLNYSLDKLDLSLTWRFLAKMKHSNLVTNPSSTTKGIASYNVFDLNIGYTLPGDIDISVGSTNIFNKAPPSYTDTPATYDSSTYDVLGRTFFMTLAKKF</sequence>
<dbReference type="InterPro" id="IPR000531">
    <property type="entry name" value="Beta-barrel_TonB"/>
</dbReference>
<dbReference type="EMBL" id="JAHKRT010000004">
    <property type="protein sequence ID" value="MBU3077927.1"/>
    <property type="molecule type" value="Genomic_DNA"/>
</dbReference>
<dbReference type="PANTHER" id="PTHR47234">
    <property type="match status" value="1"/>
</dbReference>
<dbReference type="Proteomes" id="UP000776276">
    <property type="component" value="Unassembled WGS sequence"/>
</dbReference>
<keyword evidence="6" id="KW-1185">Reference proteome</keyword>
<comment type="caution">
    <text evidence="5">The sequence shown here is derived from an EMBL/GenBank/DDBJ whole genome shotgun (WGS) entry which is preliminary data.</text>
</comment>
<keyword evidence="5" id="KW-0675">Receptor</keyword>